<evidence type="ECO:0000313" key="1">
    <source>
        <dbReference type="EMBL" id="MBU9720549.1"/>
    </source>
</evidence>
<proteinExistence type="predicted"/>
<dbReference type="EMBL" id="JAHQCR010000017">
    <property type="protein sequence ID" value="MBU9720549.1"/>
    <property type="molecule type" value="Genomic_DNA"/>
</dbReference>
<reference evidence="1 2" key="1">
    <citation type="submission" date="2021-06" db="EMBL/GenBank/DDBJ databases">
        <title>Bacillus sp. RD4P76, an endophyte from a halophyte.</title>
        <authorList>
            <person name="Sun J.-Q."/>
        </authorList>
    </citation>
    <scope>NUCLEOTIDE SEQUENCE [LARGE SCALE GENOMIC DNA]</scope>
    <source>
        <strain evidence="1 2">JCM 17098</strain>
    </source>
</reference>
<evidence type="ECO:0000313" key="2">
    <source>
        <dbReference type="Proteomes" id="UP000790580"/>
    </source>
</evidence>
<dbReference type="Proteomes" id="UP000790580">
    <property type="component" value="Unassembled WGS sequence"/>
</dbReference>
<accession>A0ABS6JPQ5</accession>
<dbReference type="RefSeq" id="WP_088075898.1">
    <property type="nucleotide sequence ID" value="NZ_JAHQCR010000017.1"/>
</dbReference>
<organism evidence="1 2">
    <name type="scientific">Evansella alkalicola</name>
    <dbReference type="NCBI Taxonomy" id="745819"/>
    <lineage>
        <taxon>Bacteria</taxon>
        <taxon>Bacillati</taxon>
        <taxon>Bacillota</taxon>
        <taxon>Bacilli</taxon>
        <taxon>Bacillales</taxon>
        <taxon>Bacillaceae</taxon>
        <taxon>Evansella</taxon>
    </lineage>
</organism>
<gene>
    <name evidence="1" type="ORF">KS407_03710</name>
</gene>
<name>A0ABS6JPQ5_9BACI</name>
<protein>
    <submittedName>
        <fullName evidence="1">Uncharacterized protein</fullName>
    </submittedName>
</protein>
<keyword evidence="2" id="KW-1185">Reference proteome</keyword>
<sequence length="60" mass="7041">MITKDNLFFCYNKNLCLFLKEDKGIYSITTAIHPTTKKMFTLFAKSEELQKALDEYKAQN</sequence>
<comment type="caution">
    <text evidence="1">The sequence shown here is derived from an EMBL/GenBank/DDBJ whole genome shotgun (WGS) entry which is preliminary data.</text>
</comment>